<dbReference type="AlphaFoldDB" id="A0A521FK44"/>
<accession>A0A521FK44</accession>
<protein>
    <recommendedName>
        <fullName evidence="3">Nucleotide-diphospho-sugar transferase domain-containing protein</fullName>
    </recommendedName>
</protein>
<proteinExistence type="predicted"/>
<dbReference type="EMBL" id="FXTN01000013">
    <property type="protein sequence ID" value="SMO96489.1"/>
    <property type="molecule type" value="Genomic_DNA"/>
</dbReference>
<sequence>MNYICTWLCADVKGEESIYPQTGEKSSGQKHQNIYWRCLVLFYATSKRFNKTQKHLLFTNVNVLPEVDGKSVQQMLEDMGVEVIFTDFKYKTPKGYFNLFQNQFYEFSILEYIVKHNQNPDDQYLIVDSDCIFTRPAAELFTEATANNGFISFEDPCSTELVIHGLSRIDMQQLYQDLSGKAVPEIPGYHLGEFFLASVKNINTIFSDFLKLWPELMRRHAKGMPKFNEEAQTLSYIYYQNNFKASPRTDLLKRIWTNPVFYRNVEKTDPGVAIWHLPSEKTYGLARLYNTLVNHSPDYGLDLPDKVYLETVKSTLGIPYLPLAMRLEYYVLSYYRAIRKRAKKIKFLPKAAL</sequence>
<evidence type="ECO:0008006" key="3">
    <source>
        <dbReference type="Google" id="ProtNLM"/>
    </source>
</evidence>
<dbReference type="RefSeq" id="WP_142530523.1">
    <property type="nucleotide sequence ID" value="NZ_CBCSJO010000012.1"/>
</dbReference>
<evidence type="ECO:0000313" key="2">
    <source>
        <dbReference type="Proteomes" id="UP000320300"/>
    </source>
</evidence>
<name>A0A521FK44_9SPHI</name>
<gene>
    <name evidence="1" type="ORF">SAMN06265348_11396</name>
</gene>
<evidence type="ECO:0000313" key="1">
    <source>
        <dbReference type="EMBL" id="SMO96489.1"/>
    </source>
</evidence>
<organism evidence="1 2">
    <name type="scientific">Pedobacter westerhofensis</name>
    <dbReference type="NCBI Taxonomy" id="425512"/>
    <lineage>
        <taxon>Bacteria</taxon>
        <taxon>Pseudomonadati</taxon>
        <taxon>Bacteroidota</taxon>
        <taxon>Sphingobacteriia</taxon>
        <taxon>Sphingobacteriales</taxon>
        <taxon>Sphingobacteriaceae</taxon>
        <taxon>Pedobacter</taxon>
    </lineage>
</organism>
<dbReference type="OrthoDB" id="741857at2"/>
<keyword evidence="2" id="KW-1185">Reference proteome</keyword>
<dbReference type="Proteomes" id="UP000320300">
    <property type="component" value="Unassembled WGS sequence"/>
</dbReference>
<reference evidence="1 2" key="1">
    <citation type="submission" date="2017-05" db="EMBL/GenBank/DDBJ databases">
        <authorList>
            <person name="Varghese N."/>
            <person name="Submissions S."/>
        </authorList>
    </citation>
    <scope>NUCLEOTIDE SEQUENCE [LARGE SCALE GENOMIC DNA]</scope>
    <source>
        <strain evidence="1 2">DSM 19036</strain>
    </source>
</reference>